<accession>A0ABV9ZH23</accession>
<dbReference type="Pfam" id="PF03729">
    <property type="entry name" value="DUF308"/>
    <property type="match status" value="1"/>
</dbReference>
<reference evidence="3" key="1">
    <citation type="journal article" date="2019" name="Int. J. Syst. Evol. Microbiol.">
        <title>The Global Catalogue of Microorganisms (GCM) 10K type strain sequencing project: providing services to taxonomists for standard genome sequencing and annotation.</title>
        <authorList>
            <consortium name="The Broad Institute Genomics Platform"/>
            <consortium name="The Broad Institute Genome Sequencing Center for Infectious Disease"/>
            <person name="Wu L."/>
            <person name="Ma J."/>
        </authorList>
    </citation>
    <scope>NUCLEOTIDE SEQUENCE [LARGE SCALE GENOMIC DNA]</scope>
    <source>
        <strain evidence="3">XZYJ18</strain>
    </source>
</reference>
<dbReference type="InterPro" id="IPR052712">
    <property type="entry name" value="Acid_resist_chaperone_HdeD"/>
</dbReference>
<proteinExistence type="predicted"/>
<gene>
    <name evidence="2" type="ORF">ACFPK1_16390</name>
</gene>
<dbReference type="PANTHER" id="PTHR34989:SF1">
    <property type="entry name" value="PROTEIN HDED"/>
    <property type="match status" value="1"/>
</dbReference>
<protein>
    <submittedName>
        <fullName evidence="2">DUF308 domain-containing protein</fullName>
    </submittedName>
</protein>
<sequence length="179" mass="18318">MTTVMERRRTGWDVVLGILLLLAGLVVLANAVVATFLSVLLLGWFAIGAGLVTLVGAFVRRESGVSWSAALGGAVLIVLGVIVVRDPFAGAAGLTLLAGALFLAVGLTRLFAASQMPSARVVLVISGILSILLGLVVLFNLSIAVPSLLGLLLGIQIVIEGATILVAGRMRPSPVTTTP</sequence>
<dbReference type="EMBL" id="JBHSKG010000008">
    <property type="protein sequence ID" value="MFC5139821.1"/>
    <property type="molecule type" value="Genomic_DNA"/>
</dbReference>
<feature type="transmembrane region" description="Helical" evidence="1">
    <location>
        <begin position="90"/>
        <end position="112"/>
    </location>
</feature>
<comment type="caution">
    <text evidence="2">The sequence shown here is derived from an EMBL/GenBank/DDBJ whole genome shotgun (WGS) entry which is preliminary data.</text>
</comment>
<feature type="transmembrane region" description="Helical" evidence="1">
    <location>
        <begin position="147"/>
        <end position="167"/>
    </location>
</feature>
<name>A0ABV9ZH23_9PSEU</name>
<keyword evidence="3" id="KW-1185">Reference proteome</keyword>
<evidence type="ECO:0000313" key="2">
    <source>
        <dbReference type="EMBL" id="MFC5139821.1"/>
    </source>
</evidence>
<evidence type="ECO:0000313" key="3">
    <source>
        <dbReference type="Proteomes" id="UP001596175"/>
    </source>
</evidence>
<dbReference type="InterPro" id="IPR005325">
    <property type="entry name" value="DUF308_memb"/>
</dbReference>
<organism evidence="2 3">
    <name type="scientific">Actinomycetospora rhizophila</name>
    <dbReference type="NCBI Taxonomy" id="1416876"/>
    <lineage>
        <taxon>Bacteria</taxon>
        <taxon>Bacillati</taxon>
        <taxon>Actinomycetota</taxon>
        <taxon>Actinomycetes</taxon>
        <taxon>Pseudonocardiales</taxon>
        <taxon>Pseudonocardiaceae</taxon>
        <taxon>Actinomycetospora</taxon>
    </lineage>
</organism>
<evidence type="ECO:0000256" key="1">
    <source>
        <dbReference type="SAM" id="Phobius"/>
    </source>
</evidence>
<dbReference type="PANTHER" id="PTHR34989">
    <property type="entry name" value="PROTEIN HDED"/>
    <property type="match status" value="1"/>
</dbReference>
<keyword evidence="1" id="KW-1133">Transmembrane helix</keyword>
<feature type="transmembrane region" description="Helical" evidence="1">
    <location>
        <begin position="39"/>
        <end position="58"/>
    </location>
</feature>
<dbReference type="RefSeq" id="WP_378022003.1">
    <property type="nucleotide sequence ID" value="NZ_JBHSKG010000008.1"/>
</dbReference>
<feature type="transmembrane region" description="Helical" evidence="1">
    <location>
        <begin position="121"/>
        <end position="141"/>
    </location>
</feature>
<dbReference type="Proteomes" id="UP001596175">
    <property type="component" value="Unassembled WGS sequence"/>
</dbReference>
<keyword evidence="1" id="KW-0812">Transmembrane</keyword>
<feature type="transmembrane region" description="Helical" evidence="1">
    <location>
        <begin position="65"/>
        <end position="84"/>
    </location>
</feature>
<keyword evidence="1" id="KW-0472">Membrane</keyword>